<dbReference type="InterPro" id="IPR041424">
    <property type="entry name" value="CinA_KH"/>
</dbReference>
<dbReference type="Gene3D" id="3.40.980.10">
    <property type="entry name" value="MoaB/Mog-like domain"/>
    <property type="match status" value="1"/>
</dbReference>
<evidence type="ECO:0000313" key="4">
    <source>
        <dbReference type="Proteomes" id="UP000782705"/>
    </source>
</evidence>
<keyword evidence="4" id="KW-1185">Reference proteome</keyword>
<dbReference type="SUPFAM" id="SSF53218">
    <property type="entry name" value="Molybdenum cofactor biosynthesis proteins"/>
    <property type="match status" value="1"/>
</dbReference>
<protein>
    <recommendedName>
        <fullName evidence="1">Putative competence-damage inducible protein</fullName>
    </recommendedName>
</protein>
<dbReference type="HAMAP" id="MF_00226_B">
    <property type="entry name" value="CinA_B"/>
    <property type="match status" value="1"/>
</dbReference>
<dbReference type="Proteomes" id="UP000782705">
    <property type="component" value="Unassembled WGS sequence"/>
</dbReference>
<evidence type="ECO:0000313" key="3">
    <source>
        <dbReference type="EMBL" id="KAF1304076.1"/>
    </source>
</evidence>
<organism evidence="3 4">
    <name type="scientific">Candidatus Enterococcus willemsii</name>
    <dbReference type="NCBI Taxonomy" id="1857215"/>
    <lineage>
        <taxon>Bacteria</taxon>
        <taxon>Bacillati</taxon>
        <taxon>Bacillota</taxon>
        <taxon>Bacilli</taxon>
        <taxon>Lactobacillales</taxon>
        <taxon>Enterococcaceae</taxon>
        <taxon>Enterococcus</taxon>
    </lineage>
</organism>
<name>A0ABQ6YZN0_9ENTE</name>
<dbReference type="Pfam" id="PF02464">
    <property type="entry name" value="CinA"/>
    <property type="match status" value="1"/>
</dbReference>
<dbReference type="Pfam" id="PF00994">
    <property type="entry name" value="MoCF_biosynth"/>
    <property type="match status" value="1"/>
</dbReference>
<dbReference type="NCBIfam" id="TIGR00200">
    <property type="entry name" value="cinA_nterm"/>
    <property type="match status" value="1"/>
</dbReference>
<dbReference type="Gene3D" id="3.30.70.2860">
    <property type="match status" value="1"/>
</dbReference>
<dbReference type="InterPro" id="IPR036425">
    <property type="entry name" value="MoaB/Mog-like_dom_sf"/>
</dbReference>
<dbReference type="Pfam" id="PF18146">
    <property type="entry name" value="CinA_KH"/>
    <property type="match status" value="1"/>
</dbReference>
<dbReference type="NCBIfam" id="TIGR00177">
    <property type="entry name" value="molyb_syn"/>
    <property type="match status" value="1"/>
</dbReference>
<dbReference type="InterPro" id="IPR008135">
    <property type="entry name" value="Competence-induced_CinA"/>
</dbReference>
<dbReference type="PANTHER" id="PTHR13939:SF0">
    <property type="entry name" value="NMN AMIDOHYDROLASE-LIKE PROTEIN YFAY"/>
    <property type="match status" value="1"/>
</dbReference>
<dbReference type="PIRSF" id="PIRSF006728">
    <property type="entry name" value="CinA"/>
    <property type="match status" value="1"/>
</dbReference>
<comment type="caution">
    <text evidence="3">The sequence shown here is derived from an EMBL/GenBank/DDBJ whole genome shotgun (WGS) entry which is preliminary data.</text>
</comment>
<dbReference type="InterPro" id="IPR008136">
    <property type="entry name" value="CinA_C"/>
</dbReference>
<dbReference type="RefSeq" id="WP_161901947.1">
    <property type="nucleotide sequence ID" value="NZ_MAEL01000035.1"/>
</dbReference>
<dbReference type="NCBIfam" id="TIGR00199">
    <property type="entry name" value="PncC_domain"/>
    <property type="match status" value="1"/>
</dbReference>
<accession>A0ABQ6YZN0</accession>
<gene>
    <name evidence="1" type="primary">cinA</name>
    <name evidence="3" type="ORF">BAU17_04070</name>
</gene>
<dbReference type="PANTHER" id="PTHR13939">
    <property type="entry name" value="NICOTINAMIDE-NUCLEOTIDE AMIDOHYDROLASE PNCC"/>
    <property type="match status" value="1"/>
</dbReference>
<dbReference type="InterPro" id="IPR050101">
    <property type="entry name" value="CinA"/>
</dbReference>
<proteinExistence type="inferred from homology"/>
<dbReference type="NCBIfam" id="NF001813">
    <property type="entry name" value="PRK00549.1"/>
    <property type="match status" value="1"/>
</dbReference>
<comment type="similarity">
    <text evidence="1">Belongs to the CinA family.</text>
</comment>
<evidence type="ECO:0000259" key="2">
    <source>
        <dbReference type="SMART" id="SM00852"/>
    </source>
</evidence>
<dbReference type="InterPro" id="IPR001453">
    <property type="entry name" value="MoaB/Mog_dom"/>
</dbReference>
<dbReference type="SMART" id="SM00852">
    <property type="entry name" value="MoCF_biosynth"/>
    <property type="match status" value="1"/>
</dbReference>
<evidence type="ECO:0000256" key="1">
    <source>
        <dbReference type="HAMAP-Rule" id="MF_00226"/>
    </source>
</evidence>
<dbReference type="EMBL" id="MAEL01000035">
    <property type="protein sequence ID" value="KAF1304076.1"/>
    <property type="molecule type" value="Genomic_DNA"/>
</dbReference>
<feature type="domain" description="MoaB/Mog" evidence="2">
    <location>
        <begin position="4"/>
        <end position="171"/>
    </location>
</feature>
<reference evidence="3 4" key="1">
    <citation type="submission" date="2016-06" db="EMBL/GenBank/DDBJ databases">
        <title>Four novel species of enterococci isolated from chicken manure.</title>
        <authorList>
            <person name="Van Tyne D."/>
        </authorList>
    </citation>
    <scope>NUCLEOTIDE SEQUENCE [LARGE SCALE GENOMIC DNA]</scope>
    <source>
        <strain evidence="3 4">CU12B</strain>
    </source>
</reference>
<dbReference type="Gene3D" id="3.90.950.20">
    <property type="entry name" value="CinA-like"/>
    <property type="match status" value="1"/>
</dbReference>
<dbReference type="CDD" id="cd00885">
    <property type="entry name" value="cinA"/>
    <property type="match status" value="1"/>
</dbReference>
<dbReference type="SUPFAM" id="SSF142433">
    <property type="entry name" value="CinA-like"/>
    <property type="match status" value="1"/>
</dbReference>
<dbReference type="InterPro" id="IPR036653">
    <property type="entry name" value="CinA-like_C"/>
</dbReference>
<sequence>MKAEIIAVGTELLLGQVVNTNATFLSEELAGLGIDVYYQSVVGDNPTRLEELLEYADKRSDLIVLCGGLGPTKDDLTKQVTAAHVGQELVQDEVGYQQLMNYFETRQRPMTENNLLQTLVFKDGRALQNTAGLAVGIFYTSAQGKHYLLLPGPPSELKPMFYHQAMPILKKYVQTNEQLISRVMRFYGIGESQLVTDLEDIIAQQTNPTVAPYAKPNEVTLRLTVKTNDEAQGIRQLDLLESRIQERVGAYFYGYGEENTLPQVVVELLREKQKTLTAAESLTGGGFQATLCDTAGVTDVFLGGFVTYSATTKANFLQIDPELLEKYGTVSAECVEAMATQARAMVDTDLAIALSGVAGPKELEGQPVGTTWIALATKDNVISHCYHFPRDRNYIRKSAVMAAFDLIRKELLK</sequence>